<sequence length="229" mass="24905">MSQRIVEMDDVWKVFHAGGKPVRALADVSFSADTGEFVTVVGPSGSGKSTLLMLLGLLDAPTRGHITLDGTDVSTFSRRERTRIRKETIGFVFQSYGLLPALTALENVATPRLLDSDTTETEQRAKRLLKLVGLGDRLHHYPNELSGGQQQRVAVARALVNEPAVVLADEPTGNLDRETGEQVLTELLEVMDDDVCVVAVTHDEYVAGLSDRVVRLVDGKLQSQLEGSP</sequence>
<accession>A0A256JB47</accession>
<evidence type="ECO:0000313" key="5">
    <source>
        <dbReference type="EMBL" id="OYR65652.1"/>
    </source>
</evidence>
<gene>
    <name evidence="6" type="ORF">DJ79_06185</name>
    <name evidence="5" type="ORF">DJ80_01660</name>
</gene>
<dbReference type="Gene3D" id="3.40.50.300">
    <property type="entry name" value="P-loop containing nucleotide triphosphate hydrolases"/>
    <property type="match status" value="1"/>
</dbReference>
<dbReference type="InterPro" id="IPR003593">
    <property type="entry name" value="AAA+_ATPase"/>
</dbReference>
<dbReference type="Pfam" id="PF00005">
    <property type="entry name" value="ABC_tran"/>
    <property type="match status" value="1"/>
</dbReference>
<dbReference type="EMBL" id="NHOZ01000020">
    <property type="protein sequence ID" value="OYR65652.1"/>
    <property type="molecule type" value="Genomic_DNA"/>
</dbReference>
<dbReference type="Proteomes" id="UP000215731">
    <property type="component" value="Unassembled WGS sequence"/>
</dbReference>
<reference evidence="7 8" key="1">
    <citation type="journal article" date="2014" name="Front. Microbiol.">
        <title>Population and genomic analysis of the genus Halorubrum.</title>
        <authorList>
            <person name="Fullmer M.S."/>
            <person name="Soucy S.M."/>
            <person name="Swithers K.S."/>
            <person name="Makkay A.M."/>
            <person name="Wheeler R."/>
            <person name="Ventosa A."/>
            <person name="Gogarten J.P."/>
            <person name="Papke R.T."/>
        </authorList>
    </citation>
    <scope>NUCLEOTIDE SEQUENCE [LARGE SCALE GENOMIC DNA]</scope>
    <source>
        <strain evidence="6 7">Ga2p</strain>
        <strain evidence="5 8">Ga36</strain>
    </source>
</reference>
<dbReference type="GO" id="GO:0016887">
    <property type="term" value="F:ATP hydrolysis activity"/>
    <property type="evidence" value="ECO:0007669"/>
    <property type="project" value="InterPro"/>
</dbReference>
<comment type="caution">
    <text evidence="5">The sequence shown here is derived from an EMBL/GenBank/DDBJ whole genome shotgun (WGS) entry which is preliminary data.</text>
</comment>
<dbReference type="InterPro" id="IPR003439">
    <property type="entry name" value="ABC_transporter-like_ATP-bd"/>
</dbReference>
<dbReference type="PROSITE" id="PS00211">
    <property type="entry name" value="ABC_TRANSPORTER_1"/>
    <property type="match status" value="1"/>
</dbReference>
<evidence type="ECO:0000256" key="1">
    <source>
        <dbReference type="ARBA" id="ARBA00022448"/>
    </source>
</evidence>
<dbReference type="GO" id="GO:0098796">
    <property type="term" value="C:membrane protein complex"/>
    <property type="evidence" value="ECO:0007669"/>
    <property type="project" value="UniProtKB-ARBA"/>
</dbReference>
<feature type="domain" description="ABC transporter" evidence="4">
    <location>
        <begin position="6"/>
        <end position="229"/>
    </location>
</feature>
<dbReference type="PANTHER" id="PTHR24220">
    <property type="entry name" value="IMPORT ATP-BINDING PROTEIN"/>
    <property type="match status" value="1"/>
</dbReference>
<dbReference type="PANTHER" id="PTHR24220:SF86">
    <property type="entry name" value="ABC TRANSPORTER ABCH.1"/>
    <property type="match status" value="1"/>
</dbReference>
<dbReference type="RefSeq" id="WP_094552381.1">
    <property type="nucleotide sequence ID" value="NZ_NHOZ01000020.1"/>
</dbReference>
<dbReference type="InterPro" id="IPR017911">
    <property type="entry name" value="MacB-like_ATP-bd"/>
</dbReference>
<dbReference type="FunFam" id="3.40.50.300:FF:000032">
    <property type="entry name" value="Export ABC transporter ATP-binding protein"/>
    <property type="match status" value="1"/>
</dbReference>
<dbReference type="GO" id="GO:0022857">
    <property type="term" value="F:transmembrane transporter activity"/>
    <property type="evidence" value="ECO:0007669"/>
    <property type="project" value="TreeGrafter"/>
</dbReference>
<evidence type="ECO:0000256" key="3">
    <source>
        <dbReference type="ARBA" id="ARBA00022840"/>
    </source>
</evidence>
<evidence type="ECO:0000259" key="4">
    <source>
        <dbReference type="PROSITE" id="PS50893"/>
    </source>
</evidence>
<dbReference type="GO" id="GO:0005524">
    <property type="term" value="F:ATP binding"/>
    <property type="evidence" value="ECO:0007669"/>
    <property type="project" value="UniProtKB-KW"/>
</dbReference>
<dbReference type="InterPro" id="IPR017871">
    <property type="entry name" value="ABC_transporter-like_CS"/>
</dbReference>
<dbReference type="PROSITE" id="PS50893">
    <property type="entry name" value="ABC_TRANSPORTER_2"/>
    <property type="match status" value="1"/>
</dbReference>
<proteinExistence type="predicted"/>
<reference evidence="5" key="2">
    <citation type="submission" date="2017-05" db="EMBL/GenBank/DDBJ databases">
        <authorList>
            <person name="Song R."/>
            <person name="Chenine A.L."/>
            <person name="Ruprecht R.M."/>
        </authorList>
    </citation>
    <scope>NUCLEOTIDE SEQUENCE</scope>
    <source>
        <strain evidence="6">Ga2p</strain>
        <strain evidence="5">Ga36</strain>
    </source>
</reference>
<keyword evidence="3 5" id="KW-0067">ATP-binding</keyword>
<name>A0A256JB47_HALEZ</name>
<protein>
    <submittedName>
        <fullName evidence="5">ABC transporter ATP-binding protein</fullName>
    </submittedName>
</protein>
<keyword evidence="1" id="KW-0813">Transport</keyword>
<dbReference type="SUPFAM" id="SSF52540">
    <property type="entry name" value="P-loop containing nucleoside triphosphate hydrolases"/>
    <property type="match status" value="1"/>
</dbReference>
<dbReference type="GO" id="GO:0005886">
    <property type="term" value="C:plasma membrane"/>
    <property type="evidence" value="ECO:0007669"/>
    <property type="project" value="TreeGrafter"/>
</dbReference>
<dbReference type="InterPro" id="IPR015854">
    <property type="entry name" value="ABC_transpr_LolD-like"/>
</dbReference>
<dbReference type="InterPro" id="IPR027417">
    <property type="entry name" value="P-loop_NTPase"/>
</dbReference>
<organism evidence="5 8">
    <name type="scientific">Halorubrum ezzemoulense</name>
    <name type="common">Halorubrum chaoviator</name>
    <dbReference type="NCBI Taxonomy" id="337243"/>
    <lineage>
        <taxon>Archaea</taxon>
        <taxon>Methanobacteriati</taxon>
        <taxon>Methanobacteriota</taxon>
        <taxon>Stenosarchaea group</taxon>
        <taxon>Halobacteria</taxon>
        <taxon>Halobacteriales</taxon>
        <taxon>Haloferacaceae</taxon>
        <taxon>Halorubrum</taxon>
    </lineage>
</organism>
<evidence type="ECO:0000313" key="7">
    <source>
        <dbReference type="Proteomes" id="UP000215607"/>
    </source>
</evidence>
<dbReference type="AlphaFoldDB" id="A0A256JB47"/>
<dbReference type="SMART" id="SM00382">
    <property type="entry name" value="AAA"/>
    <property type="match status" value="1"/>
</dbReference>
<evidence type="ECO:0000313" key="8">
    <source>
        <dbReference type="Proteomes" id="UP000215731"/>
    </source>
</evidence>
<dbReference type="EMBL" id="NHPA01000035">
    <property type="protein sequence ID" value="OYR68319.1"/>
    <property type="molecule type" value="Genomic_DNA"/>
</dbReference>
<keyword evidence="2" id="KW-0547">Nucleotide-binding</keyword>
<evidence type="ECO:0000256" key="2">
    <source>
        <dbReference type="ARBA" id="ARBA00022741"/>
    </source>
</evidence>
<dbReference type="Proteomes" id="UP000215607">
    <property type="component" value="Unassembled WGS sequence"/>
</dbReference>
<evidence type="ECO:0000313" key="6">
    <source>
        <dbReference type="EMBL" id="OYR68319.1"/>
    </source>
</evidence>
<dbReference type="CDD" id="cd03255">
    <property type="entry name" value="ABC_MJ0796_LolCDE_FtsE"/>
    <property type="match status" value="1"/>
</dbReference>